<dbReference type="AlphaFoldDB" id="A0A979G6Y9"/>
<dbReference type="EMBL" id="CP001699">
    <property type="protein sequence ID" value="ACU62009.1"/>
    <property type="molecule type" value="Genomic_DNA"/>
</dbReference>
<name>A0A979G6Y9_CHIPD</name>
<protein>
    <recommendedName>
        <fullName evidence="4">Lipoprotein</fullName>
    </recommendedName>
</protein>
<keyword evidence="1" id="KW-0732">Signal</keyword>
<evidence type="ECO:0000256" key="1">
    <source>
        <dbReference type="SAM" id="SignalP"/>
    </source>
</evidence>
<dbReference type="RefSeq" id="WP_012792177.1">
    <property type="nucleotide sequence ID" value="NC_013132.1"/>
</dbReference>
<reference evidence="3" key="1">
    <citation type="submission" date="2009-08" db="EMBL/GenBank/DDBJ databases">
        <title>The complete genome of Chitinophaga pinensis DSM 2588.</title>
        <authorList>
            <consortium name="US DOE Joint Genome Institute (JGI-PGF)"/>
            <person name="Lucas S."/>
            <person name="Copeland A."/>
            <person name="Lapidus A."/>
            <person name="Glavina del Rio T."/>
            <person name="Dalin E."/>
            <person name="Tice H."/>
            <person name="Bruce D."/>
            <person name="Goodwin L."/>
            <person name="Pitluck S."/>
            <person name="Kyrpides N."/>
            <person name="Mavromatis K."/>
            <person name="Ivanova N."/>
            <person name="Mikhailova N."/>
            <person name="Sims D."/>
            <person name="Meinche L."/>
            <person name="Brettin T."/>
            <person name="Detter J.C."/>
            <person name="Han C."/>
            <person name="Larimer F."/>
            <person name="Land M."/>
            <person name="Hauser L."/>
            <person name="Markowitz V."/>
            <person name="Cheng J.-F."/>
            <person name="Hugenholtz P."/>
            <person name="Woyke T."/>
            <person name="Wu D."/>
            <person name="Spring S."/>
            <person name="Klenk H.-P."/>
            <person name="Eisen J.A."/>
        </authorList>
    </citation>
    <scope>NUCLEOTIDE SEQUENCE [LARGE SCALE GENOMIC DNA]</scope>
    <source>
        <strain evidence="3">ATCC 43595 / DSM 2588 / LMG 13176 / NBRC 15968 / NCIMB 11800 / UQM 2034</strain>
    </source>
</reference>
<dbReference type="KEGG" id="cpi:Cpin_4567"/>
<evidence type="ECO:0000313" key="3">
    <source>
        <dbReference type="Proteomes" id="UP000002215"/>
    </source>
</evidence>
<evidence type="ECO:0008006" key="4">
    <source>
        <dbReference type="Google" id="ProtNLM"/>
    </source>
</evidence>
<feature type="chain" id="PRO_5037938613" description="Lipoprotein" evidence="1">
    <location>
        <begin position="21"/>
        <end position="176"/>
    </location>
</feature>
<dbReference type="Proteomes" id="UP000002215">
    <property type="component" value="Chromosome"/>
</dbReference>
<sequence>MNRKINILPLMTLLCSLPFAKVSAQQKAQTPAAGQADINSIRSEFKRINGLTLRNEKFTYEAAGCTDDGAVQYFFNGKEIVKIIETGAIGDGSWTKEYYYQSGKFIFSYEVAVGSSADGQDSKIEHRLYVKDGKILRYLEDQKEIKPDSEAERGVRVAEKIRNAYTTKEFAKALCE</sequence>
<accession>A0A979G6Y9</accession>
<evidence type="ECO:0000313" key="2">
    <source>
        <dbReference type="EMBL" id="ACU62009.1"/>
    </source>
</evidence>
<dbReference type="OrthoDB" id="1494523at2"/>
<organism evidence="2 3">
    <name type="scientific">Chitinophaga pinensis (strain ATCC 43595 / DSM 2588 / LMG 13176 / NBRC 15968 / NCIMB 11800 / UQM 2034)</name>
    <dbReference type="NCBI Taxonomy" id="485918"/>
    <lineage>
        <taxon>Bacteria</taxon>
        <taxon>Pseudomonadati</taxon>
        <taxon>Bacteroidota</taxon>
        <taxon>Chitinophagia</taxon>
        <taxon>Chitinophagales</taxon>
        <taxon>Chitinophagaceae</taxon>
        <taxon>Chitinophaga</taxon>
    </lineage>
</organism>
<proteinExistence type="predicted"/>
<reference evidence="2 3" key="2">
    <citation type="journal article" date="2010" name="Stand. Genomic Sci.">
        <title>Complete genome sequence of Chitinophaga pinensis type strain (UQM 2034).</title>
        <authorList>
            <person name="Glavina Del Rio T."/>
            <person name="Abt B."/>
            <person name="Spring S."/>
            <person name="Lapidus A."/>
            <person name="Nolan M."/>
            <person name="Tice H."/>
            <person name="Copeland A."/>
            <person name="Cheng J.F."/>
            <person name="Chen F."/>
            <person name="Bruce D."/>
            <person name="Goodwin L."/>
            <person name="Pitluck S."/>
            <person name="Ivanova N."/>
            <person name="Mavromatis K."/>
            <person name="Mikhailova N."/>
            <person name="Pati A."/>
            <person name="Chen A."/>
            <person name="Palaniappan K."/>
            <person name="Land M."/>
            <person name="Hauser L."/>
            <person name="Chang Y.J."/>
            <person name="Jeffries C.D."/>
            <person name="Chain P."/>
            <person name="Saunders E."/>
            <person name="Detter J.C."/>
            <person name="Brettin T."/>
            <person name="Rohde M."/>
            <person name="Goker M."/>
            <person name="Bristow J."/>
            <person name="Eisen J.A."/>
            <person name="Markowitz V."/>
            <person name="Hugenholtz P."/>
            <person name="Kyrpides N.C."/>
            <person name="Klenk H.P."/>
            <person name="Lucas S."/>
        </authorList>
    </citation>
    <scope>NUCLEOTIDE SEQUENCE [LARGE SCALE GENOMIC DNA]</scope>
    <source>
        <strain evidence="3">ATCC 43595 / DSM 2588 / LMG 13176 / NBRC 15968 / NCIMB 11800 / UQM 2034</strain>
    </source>
</reference>
<gene>
    <name evidence="2" type="ordered locus">Cpin_4567</name>
</gene>
<feature type="signal peptide" evidence="1">
    <location>
        <begin position="1"/>
        <end position="20"/>
    </location>
</feature>